<protein>
    <submittedName>
        <fullName evidence="1">Uncharacterized protein</fullName>
    </submittedName>
</protein>
<dbReference type="EMBL" id="PXVC01000173">
    <property type="protein sequence ID" value="PSI00289.1"/>
    <property type="molecule type" value="Genomic_DNA"/>
</dbReference>
<keyword evidence="2" id="KW-1185">Reference proteome</keyword>
<proteinExistence type="predicted"/>
<accession>A0A2P7EAV1</accession>
<organism evidence="1 2">
    <name type="scientific">Synechococcus lacustris str. Tous</name>
    <dbReference type="NCBI Taxonomy" id="1910958"/>
    <lineage>
        <taxon>Bacteria</taxon>
        <taxon>Bacillati</taxon>
        <taxon>Cyanobacteriota</taxon>
        <taxon>Cyanophyceae</taxon>
        <taxon>Synechococcales</taxon>
        <taxon>Synechococcaceae</taxon>
        <taxon>Synechococcus</taxon>
    </lineage>
</organism>
<name>A0A2P7EAV1_9SYNE</name>
<sequence length="74" mass="8123">MDLQLIPSADAYKLLPISVIGMLWLQIHFENSHWDLLAKGMAVVDADSSQALCADALASGLRVGQLERIKSSHY</sequence>
<evidence type="ECO:0000313" key="2">
    <source>
        <dbReference type="Proteomes" id="UP000240206"/>
    </source>
</evidence>
<evidence type="ECO:0000313" key="1">
    <source>
        <dbReference type="EMBL" id="PSI00289.1"/>
    </source>
</evidence>
<dbReference type="Proteomes" id="UP000240206">
    <property type="component" value="Unassembled WGS sequence"/>
</dbReference>
<dbReference type="RefSeq" id="WP_106501124.1">
    <property type="nucleotide sequence ID" value="NZ_PXVC01000173.1"/>
</dbReference>
<comment type="caution">
    <text evidence="1">The sequence shown here is derived from an EMBL/GenBank/DDBJ whole genome shotgun (WGS) entry which is preliminary data.</text>
</comment>
<dbReference type="AlphaFoldDB" id="A0A2P7EAV1"/>
<gene>
    <name evidence="1" type="ORF">C7K08_13960</name>
</gene>
<reference evidence="2" key="1">
    <citation type="submission" date="2018-03" db="EMBL/GenBank/DDBJ databases">
        <title>Ecological and genomic features of two cosmopolitan and abundant freshwater picocyanobacteria.</title>
        <authorList>
            <person name="Cabello-Yeves P.J."/>
            <person name="Picazo A."/>
            <person name="Camacho A."/>
            <person name="Callieri C."/>
            <person name="Rosselli R."/>
            <person name="Roda-Garcia J."/>
            <person name="Coutinho F.H."/>
            <person name="Rodriguez-Valera F."/>
        </authorList>
    </citation>
    <scope>NUCLEOTIDE SEQUENCE [LARGE SCALE GENOMIC DNA]</scope>
    <source>
        <strain evidence="2">Tous</strain>
    </source>
</reference>